<sequence length="77" mass="8404">MKFTVHSNKRYAATIKLGFFERLASNDTIAEKLRFAGFIEVNVVGEGRDRTAFGTWPGADASAELPSQIVSVVEAGR</sequence>
<dbReference type="EMBL" id="CP012333">
    <property type="protein sequence ID" value="AKU93346.1"/>
    <property type="molecule type" value="Genomic_DNA"/>
</dbReference>
<protein>
    <submittedName>
        <fullName evidence="2">Uncharacterized protein</fullName>
    </submittedName>
</protein>
<name>A0A0K1PJX5_9BACT</name>
<dbReference type="EMBL" id="CP012333">
    <property type="protein sequence ID" value="AKU93414.1"/>
    <property type="molecule type" value="Genomic_DNA"/>
</dbReference>
<dbReference type="AlphaFoldDB" id="A0A0K1PJX5"/>
<accession>A0A0K1PJX5</accession>
<keyword evidence="3" id="KW-1185">Reference proteome</keyword>
<organism evidence="2 3">
    <name type="scientific">Labilithrix luteola</name>
    <dbReference type="NCBI Taxonomy" id="1391654"/>
    <lineage>
        <taxon>Bacteria</taxon>
        <taxon>Pseudomonadati</taxon>
        <taxon>Myxococcota</taxon>
        <taxon>Polyangia</taxon>
        <taxon>Polyangiales</taxon>
        <taxon>Labilitrichaceae</taxon>
        <taxon>Labilithrix</taxon>
    </lineage>
</organism>
<evidence type="ECO:0000313" key="2">
    <source>
        <dbReference type="EMBL" id="AKU93414.1"/>
    </source>
</evidence>
<dbReference type="RefSeq" id="WP_146644878.1">
    <property type="nucleotide sequence ID" value="NZ_CP012333.1"/>
</dbReference>
<reference evidence="2 3" key="1">
    <citation type="submission" date="2015-08" db="EMBL/GenBank/DDBJ databases">
        <authorList>
            <person name="Babu N.S."/>
            <person name="Beckwith C.J."/>
            <person name="Beseler K.G."/>
            <person name="Brison A."/>
            <person name="Carone J.V."/>
            <person name="Caskin T.P."/>
            <person name="Diamond M."/>
            <person name="Durham M.E."/>
            <person name="Foxe J.M."/>
            <person name="Go M."/>
            <person name="Henderson B.A."/>
            <person name="Jones I.B."/>
            <person name="McGettigan J.A."/>
            <person name="Micheletti S.J."/>
            <person name="Nasrallah M.E."/>
            <person name="Ortiz D."/>
            <person name="Piller C.R."/>
            <person name="Privatt S.R."/>
            <person name="Schneider S.L."/>
            <person name="Sharp S."/>
            <person name="Smith T.C."/>
            <person name="Stanton J.D."/>
            <person name="Ullery H.E."/>
            <person name="Wilson R.J."/>
            <person name="Serrano M.G."/>
            <person name="Buck G."/>
            <person name="Lee V."/>
            <person name="Wang Y."/>
            <person name="Carvalho R."/>
            <person name="Voegtly L."/>
            <person name="Shi R."/>
            <person name="Duckworth R."/>
            <person name="Johnson A."/>
            <person name="Loviza R."/>
            <person name="Walstead R."/>
            <person name="Shah Z."/>
            <person name="Kiflezghi M."/>
            <person name="Wade K."/>
            <person name="Ball S.L."/>
            <person name="Bradley K.W."/>
            <person name="Asai D.J."/>
            <person name="Bowman C.A."/>
            <person name="Russell D.A."/>
            <person name="Pope W.H."/>
            <person name="Jacobs-Sera D."/>
            <person name="Hendrix R.W."/>
            <person name="Hatfull G.F."/>
        </authorList>
    </citation>
    <scope>NUCLEOTIDE SEQUENCE [LARGE SCALE GENOMIC DNA]</scope>
    <source>
        <strain evidence="2 3">DSM 27648</strain>
    </source>
</reference>
<dbReference type="Proteomes" id="UP000064967">
    <property type="component" value="Chromosome"/>
</dbReference>
<gene>
    <name evidence="1" type="ORF">AKJ09_00010</name>
    <name evidence="2" type="ORF">AKJ09_00078</name>
</gene>
<dbReference type="KEGG" id="llu:AKJ09_00010"/>
<dbReference type="KEGG" id="llu:AKJ09_00078"/>
<evidence type="ECO:0000313" key="1">
    <source>
        <dbReference type="EMBL" id="AKU93346.1"/>
    </source>
</evidence>
<evidence type="ECO:0000313" key="3">
    <source>
        <dbReference type="Proteomes" id="UP000064967"/>
    </source>
</evidence>
<dbReference type="STRING" id="1391654.AKJ09_00010"/>
<proteinExistence type="predicted"/>